<dbReference type="GO" id="GO:0006508">
    <property type="term" value="P:proteolysis"/>
    <property type="evidence" value="ECO:0007669"/>
    <property type="project" value="UniProtKB-KW"/>
</dbReference>
<gene>
    <name evidence="14" type="ORF">ONZ51_g5075</name>
</gene>
<feature type="binding site" evidence="11">
    <location>
        <position position="533"/>
    </location>
    <ligand>
        <name>Ca(2+)</name>
        <dbReference type="ChEBI" id="CHEBI:29108"/>
    </ligand>
</feature>
<feature type="active site" description="Charge relay system" evidence="11">
    <location>
        <position position="491"/>
    </location>
</feature>
<dbReference type="CDD" id="cd04056">
    <property type="entry name" value="Peptidases_S53"/>
    <property type="match status" value="1"/>
</dbReference>
<dbReference type="Pfam" id="PF00082">
    <property type="entry name" value="Peptidase_S8"/>
    <property type="match status" value="1"/>
</dbReference>
<feature type="chain" id="PRO_5042242731" description="tripeptidyl-peptidase II" evidence="12">
    <location>
        <begin position="19"/>
        <end position="578"/>
    </location>
</feature>
<dbReference type="PANTHER" id="PTHR14218:SF15">
    <property type="entry name" value="TRIPEPTIDYL-PEPTIDASE 1"/>
    <property type="match status" value="1"/>
</dbReference>
<keyword evidence="8 11" id="KW-0720">Serine protease</keyword>
<feature type="binding site" evidence="11">
    <location>
        <position position="559"/>
    </location>
    <ligand>
        <name>Ca(2+)</name>
        <dbReference type="ChEBI" id="CHEBI:29108"/>
    </ligand>
</feature>
<feature type="domain" description="Peptidase S53" evidence="13">
    <location>
        <begin position="222"/>
        <end position="578"/>
    </location>
</feature>
<organism evidence="14 15">
    <name type="scientific">Trametes cubensis</name>
    <dbReference type="NCBI Taxonomy" id="1111947"/>
    <lineage>
        <taxon>Eukaryota</taxon>
        <taxon>Fungi</taxon>
        <taxon>Dikarya</taxon>
        <taxon>Basidiomycota</taxon>
        <taxon>Agaricomycotina</taxon>
        <taxon>Agaricomycetes</taxon>
        <taxon>Polyporales</taxon>
        <taxon>Polyporaceae</taxon>
        <taxon>Trametes</taxon>
    </lineage>
</organism>
<keyword evidence="6 11" id="KW-0479">Metal-binding</keyword>
<dbReference type="Pfam" id="PF09286">
    <property type="entry name" value="Pro-kuma_activ"/>
    <property type="match status" value="1"/>
</dbReference>
<keyword evidence="12" id="KW-0732">Signal</keyword>
<keyword evidence="5 11" id="KW-0645">Protease</keyword>
<evidence type="ECO:0000256" key="7">
    <source>
        <dbReference type="ARBA" id="ARBA00022801"/>
    </source>
</evidence>
<dbReference type="Gene3D" id="3.40.50.200">
    <property type="entry name" value="Peptidase S8/S53 domain"/>
    <property type="match status" value="1"/>
</dbReference>
<feature type="binding site" evidence="11">
    <location>
        <position position="534"/>
    </location>
    <ligand>
        <name>Ca(2+)</name>
        <dbReference type="ChEBI" id="CHEBI:29108"/>
    </ligand>
</feature>
<dbReference type="InterPro" id="IPR015366">
    <property type="entry name" value="S53_propep"/>
</dbReference>
<dbReference type="GO" id="GO:0008240">
    <property type="term" value="F:tripeptidyl-peptidase activity"/>
    <property type="evidence" value="ECO:0007669"/>
    <property type="project" value="UniProtKB-EC"/>
</dbReference>
<proteinExistence type="predicted"/>
<comment type="function">
    <text evidence="2">Secreted tripeptidyl-peptidase which degrades proteins at acidic pHs and is involved in virulence.</text>
</comment>
<comment type="subcellular location">
    <subcellularLocation>
        <location evidence="3">Secreted</location>
        <location evidence="3">Extracellular space</location>
    </subcellularLocation>
</comment>
<dbReference type="EMBL" id="JAPEVG010000105">
    <property type="protein sequence ID" value="KAJ8482857.1"/>
    <property type="molecule type" value="Genomic_DNA"/>
</dbReference>
<dbReference type="SUPFAM" id="SSF54897">
    <property type="entry name" value="Protease propeptides/inhibitors"/>
    <property type="match status" value="1"/>
</dbReference>
<sequence>MRALLGLLALVLVPSVVASSALPRSTDVLPVHESRQSLPPGFVDVGPAPSDHTLKLRFALSQNDPNAIVDALYRVSDPSGSEYGLYLSKTEVEQLVAPKSAAVDAVNAWLQENSLSGAALTPAGDWVGFEIPVHQANGFFNANFSVFEHEQTKTQMVRTMAYSLPASLQGHVDVVHPTTSFPSPSLGGKGNVVGLQQRSPQTTKRTQPIIANRDLSSKCTNITDPECLQALYNIPSTPATNPDNRLGVVGFFGNSVPYSFVEQFLLTYRPDIDPSTNFTVDSVDGGINEQDGSDSSSEGALDIEYTVGLATNVPVVYVFSGALGDFDGYLDIVNHLLGEENPPQVLSTSYATEETSFSFAMTDKVCKQFAQLGARGTSLLFASGDSAAGCPVGNDTSYRVLFPSNCPFVTSVGGTELFEPEQAWQGSGGAFSNYFSRPAYQDAAVESFLSQYGDTNAGMYNRSGRAYPDIAAKADDYVIYAAGFTRIFGTSASTPVTASVIALLNDRLASAGKPPLGFLNPWLYSKGASALTDIVDGYSNVTCEGTTPPRGFPALKGWDPVTGLGTPNFDKLLAVLGL</sequence>
<dbReference type="Proteomes" id="UP001215151">
    <property type="component" value="Unassembled WGS sequence"/>
</dbReference>
<evidence type="ECO:0000256" key="5">
    <source>
        <dbReference type="ARBA" id="ARBA00022670"/>
    </source>
</evidence>
<feature type="active site" description="Charge relay system" evidence="11">
    <location>
        <position position="298"/>
    </location>
</feature>
<reference evidence="14" key="1">
    <citation type="submission" date="2022-11" db="EMBL/GenBank/DDBJ databases">
        <title>Genome Sequence of Cubamyces cubensis.</title>
        <authorList>
            <person name="Buettner E."/>
        </authorList>
    </citation>
    <scope>NUCLEOTIDE SEQUENCE</scope>
    <source>
        <strain evidence="14">MPL-01</strain>
    </source>
</reference>
<name>A0AAD7XCE1_9APHY</name>
<protein>
    <recommendedName>
        <fullName evidence="4">tripeptidyl-peptidase II</fullName>
        <ecNumber evidence="4">3.4.14.10</ecNumber>
    </recommendedName>
</protein>
<evidence type="ECO:0000256" key="3">
    <source>
        <dbReference type="ARBA" id="ARBA00004239"/>
    </source>
</evidence>
<evidence type="ECO:0000256" key="9">
    <source>
        <dbReference type="ARBA" id="ARBA00022837"/>
    </source>
</evidence>
<dbReference type="CDD" id="cd11377">
    <property type="entry name" value="Pro-peptidase_S53"/>
    <property type="match status" value="1"/>
</dbReference>
<dbReference type="InterPro" id="IPR000209">
    <property type="entry name" value="Peptidase_S8/S53_dom"/>
</dbReference>
<feature type="binding site" evidence="11">
    <location>
        <position position="557"/>
    </location>
    <ligand>
        <name>Ca(2+)</name>
        <dbReference type="ChEBI" id="CHEBI:29108"/>
    </ligand>
</feature>
<evidence type="ECO:0000259" key="13">
    <source>
        <dbReference type="PROSITE" id="PS51695"/>
    </source>
</evidence>
<evidence type="ECO:0000313" key="14">
    <source>
        <dbReference type="EMBL" id="KAJ8482857.1"/>
    </source>
</evidence>
<comment type="catalytic activity">
    <reaction evidence="1">
        <text>Release of an N-terminal tripeptide from a polypeptide.</text>
        <dbReference type="EC" id="3.4.14.10"/>
    </reaction>
</comment>
<dbReference type="AlphaFoldDB" id="A0AAD7XCE1"/>
<keyword evidence="7 11" id="KW-0378">Hydrolase</keyword>
<feature type="signal peptide" evidence="12">
    <location>
        <begin position="1"/>
        <end position="18"/>
    </location>
</feature>
<dbReference type="InterPro" id="IPR050819">
    <property type="entry name" value="Tripeptidyl-peptidase_I"/>
</dbReference>
<dbReference type="PROSITE" id="PS51695">
    <property type="entry name" value="SEDOLISIN"/>
    <property type="match status" value="1"/>
</dbReference>
<accession>A0AAD7XCE1</accession>
<evidence type="ECO:0000256" key="12">
    <source>
        <dbReference type="SAM" id="SignalP"/>
    </source>
</evidence>
<evidence type="ECO:0000313" key="15">
    <source>
        <dbReference type="Proteomes" id="UP001215151"/>
    </source>
</evidence>
<keyword evidence="9 11" id="KW-0106">Calcium</keyword>
<dbReference type="SUPFAM" id="SSF52743">
    <property type="entry name" value="Subtilisin-like"/>
    <property type="match status" value="1"/>
</dbReference>
<dbReference type="GO" id="GO:0004252">
    <property type="term" value="F:serine-type endopeptidase activity"/>
    <property type="evidence" value="ECO:0007669"/>
    <property type="project" value="UniProtKB-UniRule"/>
</dbReference>
<dbReference type="GO" id="GO:0005576">
    <property type="term" value="C:extracellular region"/>
    <property type="evidence" value="ECO:0007669"/>
    <property type="project" value="UniProtKB-SubCell"/>
</dbReference>
<keyword evidence="15" id="KW-1185">Reference proteome</keyword>
<dbReference type="InterPro" id="IPR036852">
    <property type="entry name" value="Peptidase_S8/S53_dom_sf"/>
</dbReference>
<keyword evidence="10" id="KW-0865">Zymogen</keyword>
<dbReference type="EC" id="3.4.14.10" evidence="4"/>
<dbReference type="GO" id="GO:0046872">
    <property type="term" value="F:metal ion binding"/>
    <property type="evidence" value="ECO:0007669"/>
    <property type="project" value="UniProtKB-UniRule"/>
</dbReference>
<dbReference type="PANTHER" id="PTHR14218">
    <property type="entry name" value="PROTEASE S8 TRIPEPTIDYL PEPTIDASE I CLN2"/>
    <property type="match status" value="1"/>
</dbReference>
<evidence type="ECO:0000256" key="8">
    <source>
        <dbReference type="ARBA" id="ARBA00022825"/>
    </source>
</evidence>
<evidence type="ECO:0000256" key="2">
    <source>
        <dbReference type="ARBA" id="ARBA00002451"/>
    </source>
</evidence>
<dbReference type="SMART" id="SM00944">
    <property type="entry name" value="Pro-kuma_activ"/>
    <property type="match status" value="1"/>
</dbReference>
<evidence type="ECO:0000256" key="11">
    <source>
        <dbReference type="PROSITE-ProRule" id="PRU01032"/>
    </source>
</evidence>
<dbReference type="InterPro" id="IPR030400">
    <property type="entry name" value="Sedolisin_dom"/>
</dbReference>
<evidence type="ECO:0000256" key="1">
    <source>
        <dbReference type="ARBA" id="ARBA00001910"/>
    </source>
</evidence>
<evidence type="ECO:0000256" key="6">
    <source>
        <dbReference type="ARBA" id="ARBA00022723"/>
    </source>
</evidence>
<comment type="cofactor">
    <cofactor evidence="11">
        <name>Ca(2+)</name>
        <dbReference type="ChEBI" id="CHEBI:29108"/>
    </cofactor>
    <text evidence="11">Binds 1 Ca(2+) ion per subunit.</text>
</comment>
<comment type="caution">
    <text evidence="14">The sequence shown here is derived from an EMBL/GenBank/DDBJ whole genome shotgun (WGS) entry which is preliminary data.</text>
</comment>
<evidence type="ECO:0000256" key="4">
    <source>
        <dbReference type="ARBA" id="ARBA00012462"/>
    </source>
</evidence>
<evidence type="ECO:0000256" key="10">
    <source>
        <dbReference type="ARBA" id="ARBA00023145"/>
    </source>
</evidence>
<feature type="active site" description="Charge relay system" evidence="11">
    <location>
        <position position="302"/>
    </location>
</feature>